<dbReference type="OrthoDB" id="8755073at2"/>
<dbReference type="RefSeq" id="WP_074702777.1">
    <property type="nucleotide sequence ID" value="NZ_CP018863.1"/>
</dbReference>
<dbReference type="NCBIfam" id="TIGR03086">
    <property type="entry name" value="TIGR03086 family metal-binding protein"/>
    <property type="match status" value="1"/>
</dbReference>
<dbReference type="SUPFAM" id="SSF109854">
    <property type="entry name" value="DinB/YfiT-like putative metalloenzymes"/>
    <property type="match status" value="1"/>
</dbReference>
<accession>A0A1H1H6U8</accession>
<evidence type="ECO:0000259" key="2">
    <source>
        <dbReference type="Pfam" id="PF11716"/>
    </source>
</evidence>
<evidence type="ECO:0000313" key="3">
    <source>
        <dbReference type="EMBL" id="SDR21144.1"/>
    </source>
</evidence>
<evidence type="ECO:0000256" key="1">
    <source>
        <dbReference type="SAM" id="MobiDB-lite"/>
    </source>
</evidence>
<sequence length="199" mass="21095">MLNLEPAARQVAEIVKGIGDGQLAGPTPCEYYSVGDLLDHFMGLTVAFRDAATKASMEPGYDSVPPDAPDNRPSAANLDPDWRNLLPQRLDDLAAAWQHPSAWQGMAQAGGVTMPAELMGLVATNELVVHGWDLAAATGQSFDADTANLQAAYEFAELSAQEGEAREGLFGPVIEIPADAPLLDRLLGLTGRNPGWTAK</sequence>
<dbReference type="InterPro" id="IPR024344">
    <property type="entry name" value="MDMPI_metal-binding"/>
</dbReference>
<organism evidence="3 4">
    <name type="scientific">Crystallibacter crystallopoietes</name>
    <dbReference type="NCBI Taxonomy" id="37928"/>
    <lineage>
        <taxon>Bacteria</taxon>
        <taxon>Bacillati</taxon>
        <taxon>Actinomycetota</taxon>
        <taxon>Actinomycetes</taxon>
        <taxon>Micrococcales</taxon>
        <taxon>Micrococcaceae</taxon>
        <taxon>Crystallibacter</taxon>
    </lineage>
</organism>
<dbReference type="Gene3D" id="1.20.120.450">
    <property type="entry name" value="dinb family like domain"/>
    <property type="match status" value="1"/>
</dbReference>
<dbReference type="Proteomes" id="UP000181917">
    <property type="component" value="Unassembled WGS sequence"/>
</dbReference>
<reference evidence="3 4" key="1">
    <citation type="submission" date="2016-10" db="EMBL/GenBank/DDBJ databases">
        <authorList>
            <person name="de Groot N.N."/>
        </authorList>
    </citation>
    <scope>NUCLEOTIDE SEQUENCE [LARGE SCALE GENOMIC DNA]</scope>
    <source>
        <strain evidence="3 4">DSM 20117</strain>
    </source>
</reference>
<dbReference type="STRING" id="37928.SAMN04489742_4628"/>
<evidence type="ECO:0000313" key="4">
    <source>
        <dbReference type="Proteomes" id="UP000181917"/>
    </source>
</evidence>
<feature type="domain" description="Mycothiol-dependent maleylpyruvate isomerase metal-binding" evidence="2">
    <location>
        <begin position="5"/>
        <end position="135"/>
    </location>
</feature>
<feature type="region of interest" description="Disordered" evidence="1">
    <location>
        <begin position="57"/>
        <end position="79"/>
    </location>
</feature>
<dbReference type="AlphaFoldDB" id="A0A1H1H6U8"/>
<proteinExistence type="predicted"/>
<dbReference type="GO" id="GO:0046872">
    <property type="term" value="F:metal ion binding"/>
    <property type="evidence" value="ECO:0007669"/>
    <property type="project" value="InterPro"/>
</dbReference>
<dbReference type="InterPro" id="IPR034660">
    <property type="entry name" value="DinB/YfiT-like"/>
</dbReference>
<dbReference type="KEGG" id="acry:AC20117_16270"/>
<keyword evidence="4" id="KW-1185">Reference proteome</keyword>
<dbReference type="InterPro" id="IPR017517">
    <property type="entry name" value="Maleyloyr_isom"/>
</dbReference>
<dbReference type="Pfam" id="PF11716">
    <property type="entry name" value="MDMPI_N"/>
    <property type="match status" value="1"/>
</dbReference>
<protein>
    <submittedName>
        <fullName evidence="3">TIGR03086 family protein</fullName>
    </submittedName>
</protein>
<name>A0A1H1H6U8_9MICC</name>
<dbReference type="EMBL" id="FNKH01000002">
    <property type="protein sequence ID" value="SDR21144.1"/>
    <property type="molecule type" value="Genomic_DNA"/>
</dbReference>
<dbReference type="NCBIfam" id="TIGR03083">
    <property type="entry name" value="maleylpyruvate isomerase family mycothiol-dependent enzyme"/>
    <property type="match status" value="1"/>
</dbReference>
<dbReference type="InterPro" id="IPR017520">
    <property type="entry name" value="CHP03086"/>
</dbReference>
<gene>
    <name evidence="3" type="ORF">SAMN04489742_4628</name>
</gene>